<reference evidence="2 3" key="1">
    <citation type="journal article" date="2018" name="Int J Genomics">
        <title>Comparative Genomics Analysis of Plasmid pPV989-94 from a Clinical Isolate of Pantoea vagans PV989.</title>
        <authorList>
            <person name="Xu L."/>
            <person name="Yin M."/>
            <person name="Zhu T."/>
            <person name="Lu J."/>
            <person name="Bao Q."/>
        </authorList>
    </citation>
    <scope>NUCLEOTIDE SEQUENCE [LARGE SCALE GENOMIC DNA]</scope>
    <source>
        <strain evidence="2 3">PV989</strain>
    </source>
</reference>
<proteinExistence type="predicted"/>
<accession>A0AAN1NW99</accession>
<sequence>MKSVQRHDSKAESFWVVVRFVYYFMALPCLFFFTAASLMIYLGKQPGGHDDPAMAGFFILVWIALIVPLAFRRYGKVSRRRQLEKMVKLLTSNERFSPLRQHQVMDAGRGQYLGVDIKSGNILYIHLVKKGLVDVIGLTMNDWTERELEGNTLRINTKKPEVPVLSINAHPLVAKELFSTLGAMSHKSYVESFPKEPWPLHVGIQSRFVEFEHNVVVPQVI</sequence>
<protein>
    <submittedName>
        <fullName evidence="2">Surface exclusion protein</fullName>
    </submittedName>
</protein>
<dbReference type="Proteomes" id="UP000241538">
    <property type="component" value="Plasmid pPV989-94"/>
</dbReference>
<keyword evidence="1" id="KW-0472">Membrane</keyword>
<evidence type="ECO:0000313" key="2">
    <source>
        <dbReference type="EMBL" id="AVV39985.1"/>
    </source>
</evidence>
<dbReference type="RefSeq" id="WP_107320551.1">
    <property type="nucleotide sequence ID" value="NZ_CP028352.1"/>
</dbReference>
<evidence type="ECO:0000313" key="3">
    <source>
        <dbReference type="Proteomes" id="UP000241538"/>
    </source>
</evidence>
<keyword evidence="2" id="KW-0614">Plasmid</keyword>
<gene>
    <name evidence="2" type="ORF">C9381_22395</name>
</gene>
<feature type="transmembrane region" description="Helical" evidence="1">
    <location>
        <begin position="20"/>
        <end position="41"/>
    </location>
</feature>
<keyword evidence="1" id="KW-0812">Transmembrane</keyword>
<dbReference type="NCBIfam" id="NF033891">
    <property type="entry name" value="surf_exc_IncI1"/>
    <property type="match status" value="1"/>
</dbReference>
<keyword evidence="1" id="KW-1133">Transmembrane helix</keyword>
<organism evidence="2 3">
    <name type="scientific">Pantoea vagans</name>
    <dbReference type="NCBI Taxonomy" id="470934"/>
    <lineage>
        <taxon>Bacteria</taxon>
        <taxon>Pseudomonadati</taxon>
        <taxon>Pseudomonadota</taxon>
        <taxon>Gammaproteobacteria</taxon>
        <taxon>Enterobacterales</taxon>
        <taxon>Erwiniaceae</taxon>
        <taxon>Pantoea</taxon>
    </lineage>
</organism>
<geneLocation type="plasmid" evidence="3">
    <name>ppv989-94</name>
</geneLocation>
<dbReference type="EMBL" id="CP028352">
    <property type="protein sequence ID" value="AVV39985.1"/>
    <property type="molecule type" value="Genomic_DNA"/>
</dbReference>
<name>A0AAN1NW99_9GAMM</name>
<dbReference type="AlphaFoldDB" id="A0AAN1NW99"/>
<feature type="transmembrane region" description="Helical" evidence="1">
    <location>
        <begin position="53"/>
        <end position="71"/>
    </location>
</feature>
<evidence type="ECO:0000256" key="1">
    <source>
        <dbReference type="SAM" id="Phobius"/>
    </source>
</evidence>